<gene>
    <name evidence="1" type="ORF">A8U91_04060</name>
</gene>
<accession>A0A1B8NYB2</accession>
<dbReference type="EMBL" id="MAJD01000002">
    <property type="protein sequence ID" value="OBX34997.1"/>
    <property type="molecule type" value="Genomic_DNA"/>
</dbReference>
<name>A0A1B8NYB2_HALEL</name>
<proteinExistence type="predicted"/>
<evidence type="ECO:0000313" key="2">
    <source>
        <dbReference type="Proteomes" id="UP000092504"/>
    </source>
</evidence>
<protein>
    <recommendedName>
        <fullName evidence="3">SIR2-like domain-containing protein</fullName>
    </recommendedName>
</protein>
<comment type="caution">
    <text evidence="1">The sequence shown here is derived from an EMBL/GenBank/DDBJ whole genome shotgun (WGS) entry which is preliminary data.</text>
</comment>
<dbReference type="Proteomes" id="UP000092504">
    <property type="component" value="Unassembled WGS sequence"/>
</dbReference>
<sequence length="168" mass="19355">MAGDFEKYKEDMTDDIATCLDSMGVQPILFVGSGMSQRYFGGPNWNDLLKALAEECPILDKSYAYYKQKNNSLIEVGAEFSEAYREWAWGEGSDQFPEELFTDSQPPDIYFKHKVSEYFEEVISPDFDQVFAGDFSEEIEALKSIRPHALITTNYDRFFEQVFLIIQA</sequence>
<evidence type="ECO:0000313" key="1">
    <source>
        <dbReference type="EMBL" id="OBX34997.1"/>
    </source>
</evidence>
<organism evidence="1 2">
    <name type="scientific">Halomonas elongata</name>
    <dbReference type="NCBI Taxonomy" id="2746"/>
    <lineage>
        <taxon>Bacteria</taxon>
        <taxon>Pseudomonadati</taxon>
        <taxon>Pseudomonadota</taxon>
        <taxon>Gammaproteobacteria</taxon>
        <taxon>Oceanospirillales</taxon>
        <taxon>Halomonadaceae</taxon>
        <taxon>Halomonas</taxon>
    </lineage>
</organism>
<evidence type="ECO:0008006" key="3">
    <source>
        <dbReference type="Google" id="ProtNLM"/>
    </source>
</evidence>
<reference evidence="1 2" key="1">
    <citation type="submission" date="2016-06" db="EMBL/GenBank/DDBJ databases">
        <title>Genome sequence of halotolerant plant growth promoting strain of Halomonas elongata HEK1 isolated from salterns of Rann of Kutch, Gujarat, India.</title>
        <authorList>
            <person name="Gaba S."/>
            <person name="Singh R.N."/>
            <person name="Abrol S."/>
            <person name="Kaushik R."/>
            <person name="Saxena A.K."/>
        </authorList>
    </citation>
    <scope>NUCLEOTIDE SEQUENCE [LARGE SCALE GENOMIC DNA]</scope>
    <source>
        <strain evidence="1 2">HEK1</strain>
    </source>
</reference>
<dbReference type="AlphaFoldDB" id="A0A1B8NYB2"/>